<dbReference type="PANTHER" id="PTHR45528:SF1">
    <property type="entry name" value="SENSOR HISTIDINE KINASE CPXA"/>
    <property type="match status" value="1"/>
</dbReference>
<keyword evidence="13 15" id="KW-0472">Membrane</keyword>
<dbReference type="CDD" id="cd06225">
    <property type="entry name" value="HAMP"/>
    <property type="match status" value="1"/>
</dbReference>
<dbReference type="InterPro" id="IPR003660">
    <property type="entry name" value="HAMP_dom"/>
</dbReference>
<comment type="caution">
    <text evidence="18">The sequence shown here is derived from an EMBL/GenBank/DDBJ whole genome shotgun (WGS) entry which is preliminary data.</text>
</comment>
<dbReference type="AlphaFoldDB" id="A0A923HMB3"/>
<dbReference type="PRINTS" id="PR00344">
    <property type="entry name" value="BCTRLSENSOR"/>
</dbReference>
<dbReference type="InterPro" id="IPR005467">
    <property type="entry name" value="His_kinase_dom"/>
</dbReference>
<evidence type="ECO:0000256" key="12">
    <source>
        <dbReference type="ARBA" id="ARBA00023012"/>
    </source>
</evidence>
<keyword evidence="9" id="KW-0418">Kinase</keyword>
<evidence type="ECO:0000256" key="7">
    <source>
        <dbReference type="ARBA" id="ARBA00022692"/>
    </source>
</evidence>
<dbReference type="EMBL" id="JACOFV010000015">
    <property type="protein sequence ID" value="MBC3863539.1"/>
    <property type="molecule type" value="Genomic_DNA"/>
</dbReference>
<comment type="catalytic activity">
    <reaction evidence="1">
        <text>ATP + protein L-histidine = ADP + protein N-phospho-L-histidine.</text>
        <dbReference type="EC" id="2.7.13.3"/>
    </reaction>
</comment>
<feature type="compositionally biased region" description="Pro residues" evidence="14">
    <location>
        <begin position="111"/>
        <end position="126"/>
    </location>
</feature>
<gene>
    <name evidence="18" type="ORF">H8K32_15645</name>
</gene>
<dbReference type="PROSITE" id="PS50885">
    <property type="entry name" value="HAMP"/>
    <property type="match status" value="1"/>
</dbReference>
<evidence type="ECO:0000256" key="2">
    <source>
        <dbReference type="ARBA" id="ARBA00004429"/>
    </source>
</evidence>
<keyword evidence="10" id="KW-0067">ATP-binding</keyword>
<dbReference type="Pfam" id="PF02518">
    <property type="entry name" value="HATPase_c"/>
    <property type="match status" value="1"/>
</dbReference>
<dbReference type="GO" id="GO:0005886">
    <property type="term" value="C:plasma membrane"/>
    <property type="evidence" value="ECO:0007669"/>
    <property type="project" value="UniProtKB-SubCell"/>
</dbReference>
<dbReference type="SUPFAM" id="SSF47384">
    <property type="entry name" value="Homodimeric domain of signal transducing histidine kinase"/>
    <property type="match status" value="1"/>
</dbReference>
<dbReference type="InterPro" id="IPR003594">
    <property type="entry name" value="HATPase_dom"/>
</dbReference>
<evidence type="ECO:0000256" key="3">
    <source>
        <dbReference type="ARBA" id="ARBA00012438"/>
    </source>
</evidence>
<evidence type="ECO:0000256" key="10">
    <source>
        <dbReference type="ARBA" id="ARBA00022840"/>
    </source>
</evidence>
<feature type="compositionally biased region" description="Basic and acidic residues" evidence="14">
    <location>
        <begin position="85"/>
        <end position="94"/>
    </location>
</feature>
<dbReference type="CDD" id="cd00082">
    <property type="entry name" value="HisKA"/>
    <property type="match status" value="1"/>
</dbReference>
<dbReference type="InterPro" id="IPR003661">
    <property type="entry name" value="HisK_dim/P_dom"/>
</dbReference>
<dbReference type="GO" id="GO:0005524">
    <property type="term" value="F:ATP binding"/>
    <property type="evidence" value="ECO:0007669"/>
    <property type="project" value="UniProtKB-KW"/>
</dbReference>
<dbReference type="SMART" id="SM00388">
    <property type="entry name" value="HisKA"/>
    <property type="match status" value="1"/>
</dbReference>
<dbReference type="Pfam" id="PF00512">
    <property type="entry name" value="HisKA"/>
    <property type="match status" value="1"/>
</dbReference>
<evidence type="ECO:0000256" key="15">
    <source>
        <dbReference type="SAM" id="Phobius"/>
    </source>
</evidence>
<evidence type="ECO:0000256" key="6">
    <source>
        <dbReference type="ARBA" id="ARBA00022679"/>
    </source>
</evidence>
<organism evidence="18 19">
    <name type="scientific">Undibacterium jejuense</name>
    <dbReference type="NCBI Taxonomy" id="1344949"/>
    <lineage>
        <taxon>Bacteria</taxon>
        <taxon>Pseudomonadati</taxon>
        <taxon>Pseudomonadota</taxon>
        <taxon>Betaproteobacteria</taxon>
        <taxon>Burkholderiales</taxon>
        <taxon>Oxalobacteraceae</taxon>
        <taxon>Undibacterium</taxon>
    </lineage>
</organism>
<dbReference type="InterPro" id="IPR004358">
    <property type="entry name" value="Sig_transdc_His_kin-like_C"/>
</dbReference>
<evidence type="ECO:0000256" key="4">
    <source>
        <dbReference type="ARBA" id="ARBA00022475"/>
    </source>
</evidence>
<dbReference type="EC" id="2.7.13.3" evidence="3"/>
<evidence type="ECO:0000256" key="13">
    <source>
        <dbReference type="ARBA" id="ARBA00023136"/>
    </source>
</evidence>
<protein>
    <recommendedName>
        <fullName evidence="3">histidine kinase</fullName>
        <ecNumber evidence="3">2.7.13.3</ecNumber>
    </recommendedName>
</protein>
<dbReference type="PANTHER" id="PTHR45528">
    <property type="entry name" value="SENSOR HISTIDINE KINASE CPXA"/>
    <property type="match status" value="1"/>
</dbReference>
<comment type="subcellular location">
    <subcellularLocation>
        <location evidence="2">Cell inner membrane</location>
        <topology evidence="2">Multi-pass membrane protein</topology>
    </subcellularLocation>
</comment>
<evidence type="ECO:0000259" key="17">
    <source>
        <dbReference type="PROSITE" id="PS50885"/>
    </source>
</evidence>
<dbReference type="InterPro" id="IPR036890">
    <property type="entry name" value="HATPase_C_sf"/>
</dbReference>
<evidence type="ECO:0000313" key="18">
    <source>
        <dbReference type="EMBL" id="MBC3863539.1"/>
    </source>
</evidence>
<evidence type="ECO:0000256" key="14">
    <source>
        <dbReference type="SAM" id="MobiDB-lite"/>
    </source>
</evidence>
<evidence type="ECO:0000256" key="5">
    <source>
        <dbReference type="ARBA" id="ARBA00022553"/>
    </source>
</evidence>
<evidence type="ECO:0000256" key="11">
    <source>
        <dbReference type="ARBA" id="ARBA00022989"/>
    </source>
</evidence>
<feature type="transmembrane region" description="Helical" evidence="15">
    <location>
        <begin position="195"/>
        <end position="213"/>
    </location>
</feature>
<sequence>MQLSIAKKLAIAITAIVILCIGTMAWVSSQNLKRGFISYLSELEQQDLNKLSQLLAEDYRKNGNFDRFYHDRRNMRDVLDQLRSHRENENDNPNHRQPPPRPRDDSEVLNIPPPEVPPEQRPPPDPTGFAQRLSLIDAQGKVIIGPKDVATAPDGSWQSIVYDKHIIGRLRLAPLRNISNANGLDFVRIQIRQTIWLATVLIVFALIFSIYLARHLLRPLKSLHQVTKRIAKGQFQARVEIVSRDELGDLAKDINSMARSLQQNETQRRQMLADISHELRTPLTVILGEIEALIDGVRVSSPQAMESLRSEVLHLNKLVDDVRQLTLADAGDLRYEFARIDIVNLVNSAIQRYTLRLEKAQISVQKILPHEPLFVHADVVRLTQVISNLLENSIRYTNSPGQLRCSVTSSHHLVEIGIEDSAPGVPPHTHALLFDRLYRVDQARSRAHGGSGLGLSICRALVAAHHGEIDAMPSDIGGLKIVIRLPLIK</sequence>
<keyword evidence="12" id="KW-0902">Two-component regulatory system</keyword>
<dbReference type="Gene3D" id="3.30.565.10">
    <property type="entry name" value="Histidine kinase-like ATPase, C-terminal domain"/>
    <property type="match status" value="1"/>
</dbReference>
<keyword evidence="7 15" id="KW-0812">Transmembrane</keyword>
<dbReference type="FunFam" id="3.30.565.10:FF:000006">
    <property type="entry name" value="Sensor histidine kinase WalK"/>
    <property type="match status" value="1"/>
</dbReference>
<dbReference type="Gene3D" id="6.10.340.10">
    <property type="match status" value="1"/>
</dbReference>
<dbReference type="SMART" id="SM00387">
    <property type="entry name" value="HATPase_c"/>
    <property type="match status" value="1"/>
</dbReference>
<dbReference type="GO" id="GO:0000155">
    <property type="term" value="F:phosphorelay sensor kinase activity"/>
    <property type="evidence" value="ECO:0007669"/>
    <property type="project" value="InterPro"/>
</dbReference>
<accession>A0A923HMB3</accession>
<dbReference type="Gene3D" id="1.10.287.130">
    <property type="match status" value="1"/>
</dbReference>
<evidence type="ECO:0000256" key="9">
    <source>
        <dbReference type="ARBA" id="ARBA00022777"/>
    </source>
</evidence>
<feature type="domain" description="HAMP" evidence="17">
    <location>
        <begin position="214"/>
        <end position="266"/>
    </location>
</feature>
<proteinExistence type="predicted"/>
<dbReference type="SUPFAM" id="SSF55874">
    <property type="entry name" value="ATPase domain of HSP90 chaperone/DNA topoisomerase II/histidine kinase"/>
    <property type="match status" value="1"/>
</dbReference>
<dbReference type="Pfam" id="PF00672">
    <property type="entry name" value="HAMP"/>
    <property type="match status" value="1"/>
</dbReference>
<name>A0A923HMB3_9BURK</name>
<keyword evidence="8" id="KW-0547">Nucleotide-binding</keyword>
<dbReference type="SUPFAM" id="SSF158472">
    <property type="entry name" value="HAMP domain-like"/>
    <property type="match status" value="1"/>
</dbReference>
<dbReference type="InterPro" id="IPR050398">
    <property type="entry name" value="HssS/ArlS-like"/>
</dbReference>
<keyword evidence="11 15" id="KW-1133">Transmembrane helix</keyword>
<evidence type="ECO:0000256" key="1">
    <source>
        <dbReference type="ARBA" id="ARBA00000085"/>
    </source>
</evidence>
<evidence type="ECO:0000313" key="19">
    <source>
        <dbReference type="Proteomes" id="UP000634011"/>
    </source>
</evidence>
<keyword evidence="6" id="KW-0808">Transferase</keyword>
<dbReference type="PROSITE" id="PS50109">
    <property type="entry name" value="HIS_KIN"/>
    <property type="match status" value="1"/>
</dbReference>
<dbReference type="Proteomes" id="UP000634011">
    <property type="component" value="Unassembled WGS sequence"/>
</dbReference>
<feature type="domain" description="Histidine kinase" evidence="16">
    <location>
        <begin position="274"/>
        <end position="489"/>
    </location>
</feature>
<keyword evidence="4" id="KW-1003">Cell membrane</keyword>
<dbReference type="SMART" id="SM00304">
    <property type="entry name" value="HAMP"/>
    <property type="match status" value="1"/>
</dbReference>
<dbReference type="RefSeq" id="WP_186913483.1">
    <property type="nucleotide sequence ID" value="NZ_JACOFV010000015.1"/>
</dbReference>
<keyword evidence="5" id="KW-0597">Phosphoprotein</keyword>
<evidence type="ECO:0000259" key="16">
    <source>
        <dbReference type="PROSITE" id="PS50109"/>
    </source>
</evidence>
<feature type="region of interest" description="Disordered" evidence="14">
    <location>
        <begin position="85"/>
        <end position="130"/>
    </location>
</feature>
<reference evidence="18" key="1">
    <citation type="submission" date="2020-08" db="EMBL/GenBank/DDBJ databases">
        <title>Novel species isolated from subtropical streams in China.</title>
        <authorList>
            <person name="Lu H."/>
        </authorList>
    </citation>
    <scope>NUCLEOTIDE SEQUENCE</scope>
    <source>
        <strain evidence="18">KACC 12607</strain>
    </source>
</reference>
<dbReference type="InterPro" id="IPR036097">
    <property type="entry name" value="HisK_dim/P_sf"/>
</dbReference>
<keyword evidence="19" id="KW-1185">Reference proteome</keyword>
<evidence type="ECO:0000256" key="8">
    <source>
        <dbReference type="ARBA" id="ARBA00022741"/>
    </source>
</evidence>